<dbReference type="EMBL" id="KE525344">
    <property type="protein sequence ID" value="KFB49346.1"/>
    <property type="molecule type" value="Genomic_DNA"/>
</dbReference>
<evidence type="ECO:0000256" key="1">
    <source>
        <dbReference type="SAM" id="MobiDB-lite"/>
    </source>
</evidence>
<feature type="region of interest" description="Disordered" evidence="1">
    <location>
        <begin position="41"/>
        <end position="67"/>
    </location>
</feature>
<dbReference type="EnsemblMetazoa" id="ASIC017350-RA">
    <property type="protein sequence ID" value="ASIC017350-PA"/>
    <property type="gene ID" value="ASIC017350"/>
</dbReference>
<evidence type="ECO:0000313" key="2">
    <source>
        <dbReference type="EMBL" id="KFB49346.1"/>
    </source>
</evidence>
<dbReference type="AlphaFoldDB" id="A0A084WGK2"/>
<dbReference type="Proteomes" id="UP000030765">
    <property type="component" value="Unassembled WGS sequence"/>
</dbReference>
<reference evidence="3" key="2">
    <citation type="submission" date="2020-05" db="UniProtKB">
        <authorList>
            <consortium name="EnsemblMetazoa"/>
        </authorList>
    </citation>
    <scope>IDENTIFICATION</scope>
</reference>
<organism evidence="2">
    <name type="scientific">Anopheles sinensis</name>
    <name type="common">Mosquito</name>
    <dbReference type="NCBI Taxonomy" id="74873"/>
    <lineage>
        <taxon>Eukaryota</taxon>
        <taxon>Metazoa</taxon>
        <taxon>Ecdysozoa</taxon>
        <taxon>Arthropoda</taxon>
        <taxon>Hexapoda</taxon>
        <taxon>Insecta</taxon>
        <taxon>Pterygota</taxon>
        <taxon>Neoptera</taxon>
        <taxon>Endopterygota</taxon>
        <taxon>Diptera</taxon>
        <taxon>Nematocera</taxon>
        <taxon>Culicoidea</taxon>
        <taxon>Culicidae</taxon>
        <taxon>Anophelinae</taxon>
        <taxon>Anopheles</taxon>
    </lineage>
</organism>
<dbReference type="VEuPathDB" id="VectorBase:ASIC017350"/>
<evidence type="ECO:0000313" key="4">
    <source>
        <dbReference type="Proteomes" id="UP000030765"/>
    </source>
</evidence>
<name>A0A084WGK2_ANOSI</name>
<evidence type="ECO:0000313" key="3">
    <source>
        <dbReference type="EnsemblMetazoa" id="ASIC017350-PA"/>
    </source>
</evidence>
<sequence>MLHQPNPREALDPKANGKLYEKVRRSMLKYNNLIKKQYSVKDQTSGEECNKEVKEPASKRRFSIVST</sequence>
<feature type="compositionally biased region" description="Basic and acidic residues" evidence="1">
    <location>
        <begin position="48"/>
        <end position="58"/>
    </location>
</feature>
<keyword evidence="4" id="KW-1185">Reference proteome</keyword>
<accession>A0A084WGK2</accession>
<reference evidence="2 4" key="1">
    <citation type="journal article" date="2014" name="BMC Genomics">
        <title>Genome sequence of Anopheles sinensis provides insight into genetics basis of mosquito competence for malaria parasites.</title>
        <authorList>
            <person name="Zhou D."/>
            <person name="Zhang D."/>
            <person name="Ding G."/>
            <person name="Shi L."/>
            <person name="Hou Q."/>
            <person name="Ye Y."/>
            <person name="Xu Y."/>
            <person name="Zhou H."/>
            <person name="Xiong C."/>
            <person name="Li S."/>
            <person name="Yu J."/>
            <person name="Hong S."/>
            <person name="Yu X."/>
            <person name="Zou P."/>
            <person name="Chen C."/>
            <person name="Chang X."/>
            <person name="Wang W."/>
            <person name="Lv Y."/>
            <person name="Sun Y."/>
            <person name="Ma L."/>
            <person name="Shen B."/>
            <person name="Zhu C."/>
        </authorList>
    </citation>
    <scope>NUCLEOTIDE SEQUENCE [LARGE SCALE GENOMIC DNA]</scope>
</reference>
<dbReference type="OrthoDB" id="408683at2759"/>
<protein>
    <submittedName>
        <fullName evidence="2">AGAP006618-PA-like protein</fullName>
    </submittedName>
</protein>
<proteinExistence type="predicted"/>
<gene>
    <name evidence="2" type="ORF">ZHAS_00017350</name>
</gene>
<dbReference type="EMBL" id="ATLV01023587">
    <property type="status" value="NOT_ANNOTATED_CDS"/>
    <property type="molecule type" value="Genomic_DNA"/>
</dbReference>